<evidence type="ECO:0000256" key="1">
    <source>
        <dbReference type="SAM" id="SignalP"/>
    </source>
</evidence>
<feature type="chain" id="PRO_5047171501" description="Secreted protein" evidence="1">
    <location>
        <begin position="32"/>
        <end position="131"/>
    </location>
</feature>
<evidence type="ECO:0000313" key="2">
    <source>
        <dbReference type="EMBL" id="MBL1102663.1"/>
    </source>
</evidence>
<organism evidence="2 3">
    <name type="scientific">Streptomyces coffeae</name>
    <dbReference type="NCBI Taxonomy" id="621382"/>
    <lineage>
        <taxon>Bacteria</taxon>
        <taxon>Bacillati</taxon>
        <taxon>Actinomycetota</taxon>
        <taxon>Actinomycetes</taxon>
        <taxon>Kitasatosporales</taxon>
        <taxon>Streptomycetaceae</taxon>
        <taxon>Streptomyces</taxon>
    </lineage>
</organism>
<accession>A0ABS1NRG2</accession>
<protein>
    <recommendedName>
        <fullName evidence="4">Secreted protein</fullName>
    </recommendedName>
</protein>
<evidence type="ECO:0008006" key="4">
    <source>
        <dbReference type="Google" id="ProtNLM"/>
    </source>
</evidence>
<keyword evidence="1" id="KW-0732">Signal</keyword>
<name>A0ABS1NRG2_9ACTN</name>
<gene>
    <name evidence="2" type="ORF">JK363_40015</name>
</gene>
<comment type="caution">
    <text evidence="2">The sequence shown here is derived from an EMBL/GenBank/DDBJ whole genome shotgun (WGS) entry which is preliminary data.</text>
</comment>
<keyword evidence="3" id="KW-1185">Reference proteome</keyword>
<proteinExistence type="predicted"/>
<evidence type="ECO:0000313" key="3">
    <source>
        <dbReference type="Proteomes" id="UP000634229"/>
    </source>
</evidence>
<dbReference type="EMBL" id="JAERRF010000056">
    <property type="protein sequence ID" value="MBL1102663.1"/>
    <property type="molecule type" value="Genomic_DNA"/>
</dbReference>
<dbReference type="RefSeq" id="WP_201883255.1">
    <property type="nucleotide sequence ID" value="NZ_JAERRF010000056.1"/>
</dbReference>
<dbReference type="Proteomes" id="UP000634229">
    <property type="component" value="Unassembled WGS sequence"/>
</dbReference>
<reference evidence="2 3" key="1">
    <citation type="submission" date="2021-01" db="EMBL/GenBank/DDBJ databases">
        <title>WGS of actinomycetes isolated from Thailand.</title>
        <authorList>
            <person name="Thawai C."/>
        </authorList>
    </citation>
    <scope>NUCLEOTIDE SEQUENCE [LARGE SCALE GENOMIC DNA]</scope>
    <source>
        <strain evidence="2 3">CA1R205</strain>
    </source>
</reference>
<dbReference type="PROSITE" id="PS51257">
    <property type="entry name" value="PROKAR_LIPOPROTEIN"/>
    <property type="match status" value="1"/>
</dbReference>
<feature type="signal peptide" evidence="1">
    <location>
        <begin position="1"/>
        <end position="31"/>
    </location>
</feature>
<sequence>MASTIRRKVSAALTVVAAVGCLGAAASSAGASDRSAASPDRWFYCTAAPAGSLVLDFDTINDDAPDQSICWSGSGRAVNHDGGELRQVHTANNRGSLHLKTGSREWDLPFDRNQTHDIPQDTALLGLSLNE</sequence>